<comment type="caution">
    <text evidence="2">The sequence shown here is derived from an EMBL/GenBank/DDBJ whole genome shotgun (WGS) entry which is preliminary data.</text>
</comment>
<dbReference type="AlphaFoldDB" id="A0A367IVB2"/>
<feature type="non-terminal residue" evidence="2">
    <location>
        <position position="251"/>
    </location>
</feature>
<feature type="compositionally biased region" description="Basic and acidic residues" evidence="1">
    <location>
        <begin position="144"/>
        <end position="160"/>
    </location>
</feature>
<gene>
    <name evidence="2" type="ORF">CU098_000383</name>
</gene>
<dbReference type="STRING" id="4846.A0A367IVB2"/>
<proteinExistence type="predicted"/>
<accession>A0A367IVB2</accession>
<dbReference type="OrthoDB" id="2273669at2759"/>
<feature type="compositionally biased region" description="Basic and acidic residues" evidence="1">
    <location>
        <begin position="187"/>
        <end position="199"/>
    </location>
</feature>
<organism evidence="2 3">
    <name type="scientific">Rhizopus stolonifer</name>
    <name type="common">Rhizopus nigricans</name>
    <dbReference type="NCBI Taxonomy" id="4846"/>
    <lineage>
        <taxon>Eukaryota</taxon>
        <taxon>Fungi</taxon>
        <taxon>Fungi incertae sedis</taxon>
        <taxon>Mucoromycota</taxon>
        <taxon>Mucoromycotina</taxon>
        <taxon>Mucoromycetes</taxon>
        <taxon>Mucorales</taxon>
        <taxon>Mucorineae</taxon>
        <taxon>Rhizopodaceae</taxon>
        <taxon>Rhizopus</taxon>
    </lineage>
</organism>
<name>A0A367IVB2_RHIST</name>
<feature type="region of interest" description="Disordered" evidence="1">
    <location>
        <begin position="1"/>
        <end position="30"/>
    </location>
</feature>
<evidence type="ECO:0000256" key="1">
    <source>
        <dbReference type="SAM" id="MobiDB-lite"/>
    </source>
</evidence>
<dbReference type="EMBL" id="PJQM01005437">
    <property type="protein sequence ID" value="RCH81630.1"/>
    <property type="molecule type" value="Genomic_DNA"/>
</dbReference>
<sequence>MSDSEEEYGPLASTWGDQAKESPPKGWDALLDPNIKIGPNDLGSGNLHRKGKNFKPIDEELILAQRKHIQVPKKKMQEAIRKTEQALGLPESTRSNGTKKKPMNKKSTLPKQTKSAVFSTLRAPPPNPSNWSQSVLVDTPFWEQSEKTMPRQENKKEEKQSSWASTMAEINADSNWGALGSVISKKTPQETPKETKEETDSWNNNHWGTETSWNASTDRPSWLNSIPNQDADSKSRFSNPSKQRYSDYSAP</sequence>
<evidence type="ECO:0000313" key="3">
    <source>
        <dbReference type="Proteomes" id="UP000253551"/>
    </source>
</evidence>
<feature type="compositionally biased region" description="Polar residues" evidence="1">
    <location>
        <begin position="201"/>
        <end position="243"/>
    </location>
</feature>
<evidence type="ECO:0000313" key="2">
    <source>
        <dbReference type="EMBL" id="RCH81630.1"/>
    </source>
</evidence>
<protein>
    <submittedName>
        <fullName evidence="2">Uncharacterized protein</fullName>
    </submittedName>
</protein>
<reference evidence="2 3" key="1">
    <citation type="journal article" date="2018" name="G3 (Bethesda)">
        <title>Phylogenetic and Phylogenomic Definition of Rhizopus Species.</title>
        <authorList>
            <person name="Gryganskyi A.P."/>
            <person name="Golan J."/>
            <person name="Dolatabadi S."/>
            <person name="Mondo S."/>
            <person name="Robb S."/>
            <person name="Idnurm A."/>
            <person name="Muszewska A."/>
            <person name="Steczkiewicz K."/>
            <person name="Masonjones S."/>
            <person name="Liao H.L."/>
            <person name="Gajdeczka M.T."/>
            <person name="Anike F."/>
            <person name="Vuek A."/>
            <person name="Anishchenko I.M."/>
            <person name="Voigt K."/>
            <person name="de Hoog G.S."/>
            <person name="Smith M.E."/>
            <person name="Heitman J."/>
            <person name="Vilgalys R."/>
            <person name="Stajich J.E."/>
        </authorList>
    </citation>
    <scope>NUCLEOTIDE SEQUENCE [LARGE SCALE GENOMIC DNA]</scope>
    <source>
        <strain evidence="2 3">LSU 92-RS-03</strain>
    </source>
</reference>
<keyword evidence="3" id="KW-1185">Reference proteome</keyword>
<feature type="compositionally biased region" description="Polar residues" evidence="1">
    <location>
        <begin position="105"/>
        <end position="118"/>
    </location>
</feature>
<dbReference type="Proteomes" id="UP000253551">
    <property type="component" value="Unassembled WGS sequence"/>
</dbReference>
<feature type="region of interest" description="Disordered" evidence="1">
    <location>
        <begin position="83"/>
        <end position="251"/>
    </location>
</feature>